<name>A0A7J0EHT7_9ERIC</name>
<dbReference type="Gene3D" id="3.40.50.2000">
    <property type="entry name" value="Glycogen Phosphorylase B"/>
    <property type="match status" value="1"/>
</dbReference>
<gene>
    <name evidence="1" type="ORF">Acr_04g0007910</name>
</gene>
<accession>A0A7J0EHT7</accession>
<reference evidence="1 2" key="1">
    <citation type="submission" date="2019-07" db="EMBL/GenBank/DDBJ databases">
        <title>De Novo Assembly of kiwifruit Actinidia rufa.</title>
        <authorList>
            <person name="Sugita-Konishi S."/>
            <person name="Sato K."/>
            <person name="Mori E."/>
            <person name="Abe Y."/>
            <person name="Kisaki G."/>
            <person name="Hamano K."/>
            <person name="Suezawa K."/>
            <person name="Otani M."/>
            <person name="Fukuda T."/>
            <person name="Manabe T."/>
            <person name="Gomi K."/>
            <person name="Tabuchi M."/>
            <person name="Akimitsu K."/>
            <person name="Kataoka I."/>
        </authorList>
    </citation>
    <scope>NUCLEOTIDE SEQUENCE [LARGE SCALE GENOMIC DNA]</scope>
    <source>
        <strain evidence="2">cv. Fuchu</strain>
    </source>
</reference>
<protein>
    <submittedName>
        <fullName evidence="1">Uncharacterized protein</fullName>
    </submittedName>
</protein>
<evidence type="ECO:0000313" key="2">
    <source>
        <dbReference type="Proteomes" id="UP000585474"/>
    </source>
</evidence>
<keyword evidence="2" id="KW-1185">Reference proteome</keyword>
<dbReference type="OrthoDB" id="1925022at2759"/>
<organism evidence="1 2">
    <name type="scientific">Actinidia rufa</name>
    <dbReference type="NCBI Taxonomy" id="165716"/>
    <lineage>
        <taxon>Eukaryota</taxon>
        <taxon>Viridiplantae</taxon>
        <taxon>Streptophyta</taxon>
        <taxon>Embryophyta</taxon>
        <taxon>Tracheophyta</taxon>
        <taxon>Spermatophyta</taxon>
        <taxon>Magnoliopsida</taxon>
        <taxon>eudicotyledons</taxon>
        <taxon>Gunneridae</taxon>
        <taxon>Pentapetalae</taxon>
        <taxon>asterids</taxon>
        <taxon>Ericales</taxon>
        <taxon>Actinidiaceae</taxon>
        <taxon>Actinidia</taxon>
    </lineage>
</organism>
<dbReference type="AlphaFoldDB" id="A0A7J0EHT7"/>
<proteinExistence type="predicted"/>
<dbReference type="EMBL" id="BJWL01000004">
    <property type="protein sequence ID" value="GFY86053.1"/>
    <property type="molecule type" value="Genomic_DNA"/>
</dbReference>
<sequence length="103" mass="12069">MIPDLPDKIEMTRSQLQDHLKTKTKYGEVINEIKESELRSFGIIFTSYSELEPDYVEHYKKEIRLRAKELSLMVKRSVEEGGSSYSDLNALIEEIKARVFQKE</sequence>
<dbReference type="Proteomes" id="UP000585474">
    <property type="component" value="Unassembled WGS sequence"/>
</dbReference>
<comment type="caution">
    <text evidence="1">The sequence shown here is derived from an EMBL/GenBank/DDBJ whole genome shotgun (WGS) entry which is preliminary data.</text>
</comment>
<evidence type="ECO:0000313" key="1">
    <source>
        <dbReference type="EMBL" id="GFY86053.1"/>
    </source>
</evidence>